<evidence type="ECO:0008006" key="4">
    <source>
        <dbReference type="Google" id="ProtNLM"/>
    </source>
</evidence>
<evidence type="ECO:0000313" key="2">
    <source>
        <dbReference type="EMBL" id="KMW60548.1"/>
    </source>
</evidence>
<dbReference type="Proteomes" id="UP000037178">
    <property type="component" value="Unassembled WGS sequence"/>
</dbReference>
<dbReference type="AlphaFoldDB" id="A0A0J9H4G4"/>
<evidence type="ECO:0000256" key="1">
    <source>
        <dbReference type="SAM" id="SignalP"/>
    </source>
</evidence>
<organism evidence="2 3">
    <name type="scientific">Candidatus Rhodobacter oscarellae</name>
    <dbReference type="NCBI Taxonomy" id="1675527"/>
    <lineage>
        <taxon>Bacteria</taxon>
        <taxon>Pseudomonadati</taxon>
        <taxon>Pseudomonadota</taxon>
        <taxon>Alphaproteobacteria</taxon>
        <taxon>Rhodobacterales</taxon>
        <taxon>Rhodobacter group</taxon>
        <taxon>Rhodobacter</taxon>
    </lineage>
</organism>
<reference evidence="2 3" key="1">
    <citation type="submission" date="2015-06" db="EMBL/GenBank/DDBJ databases">
        <title>Draft genome sequence of an Alphaproteobacteria species associated to the Mediterranean sponge Oscarella lobularis.</title>
        <authorList>
            <person name="Jourda C."/>
            <person name="Santini S."/>
            <person name="Claverie J.-M."/>
        </authorList>
    </citation>
    <scope>NUCLEOTIDE SEQUENCE [LARGE SCALE GENOMIC DNA]</scope>
    <source>
        <strain evidence="2">IGS</strain>
    </source>
</reference>
<evidence type="ECO:0000313" key="3">
    <source>
        <dbReference type="Proteomes" id="UP000037178"/>
    </source>
</evidence>
<comment type="caution">
    <text evidence="2">The sequence shown here is derived from an EMBL/GenBank/DDBJ whole genome shotgun (WGS) entry which is preliminary data.</text>
</comment>
<feature type="chain" id="PRO_5005320192" description="DUF2147 domain-containing protein" evidence="1">
    <location>
        <begin position="24"/>
        <end position="129"/>
    </location>
</feature>
<name>A0A0J9H4G4_9RHOB</name>
<keyword evidence="3" id="KW-1185">Reference proteome</keyword>
<gene>
    <name evidence="2" type="ORF">AIOL_000710</name>
</gene>
<sequence>MRNSLLTMRALLLLLTLSLPAAADERAALYGIWGTPKQCAGEMLKEGGTVPAQPFEIRPGWLRHGQLWCRLIWFPVEKRENGIFTGARALCGEDALRGYRLGFALADDALKIRWTFRVVNGPLRRCPIS</sequence>
<keyword evidence="1" id="KW-0732">Signal</keyword>
<proteinExistence type="predicted"/>
<protein>
    <recommendedName>
        <fullName evidence="4">DUF2147 domain-containing protein</fullName>
    </recommendedName>
</protein>
<accession>A0A0J9H4G4</accession>
<dbReference type="OrthoDB" id="7868215at2"/>
<dbReference type="EMBL" id="LFTY01000001">
    <property type="protein sequence ID" value="KMW60548.1"/>
    <property type="molecule type" value="Genomic_DNA"/>
</dbReference>
<dbReference type="STRING" id="1675527.AIOL_000710"/>
<dbReference type="PATRIC" id="fig|1675527.3.peg.766"/>
<feature type="signal peptide" evidence="1">
    <location>
        <begin position="1"/>
        <end position="23"/>
    </location>
</feature>